<evidence type="ECO:0000256" key="5">
    <source>
        <dbReference type="ARBA" id="ARBA00022840"/>
    </source>
</evidence>
<dbReference type="GO" id="GO:0016887">
    <property type="term" value="F:ATP hydrolysis activity"/>
    <property type="evidence" value="ECO:0007669"/>
    <property type="project" value="InterPro"/>
</dbReference>
<keyword evidence="12" id="KW-1185">Reference proteome</keyword>
<feature type="domain" description="ABC transporter" evidence="9">
    <location>
        <begin position="383"/>
        <end position="623"/>
    </location>
</feature>
<dbReference type="PROSITE" id="PS50893">
    <property type="entry name" value="ABC_TRANSPORTER_2"/>
    <property type="match status" value="1"/>
</dbReference>
<dbReference type="SUPFAM" id="SSF90123">
    <property type="entry name" value="ABC transporter transmembrane region"/>
    <property type="match status" value="1"/>
</dbReference>
<comment type="subcellular location">
    <subcellularLocation>
        <location evidence="1">Membrane</location>
        <topology evidence="1">Multi-pass membrane protein</topology>
    </subcellularLocation>
</comment>
<dbReference type="GO" id="GO:0090374">
    <property type="term" value="P:oligopeptide export from mitochondrion"/>
    <property type="evidence" value="ECO:0007669"/>
    <property type="project" value="TreeGrafter"/>
</dbReference>
<evidence type="ECO:0000256" key="1">
    <source>
        <dbReference type="ARBA" id="ARBA00004141"/>
    </source>
</evidence>
<evidence type="ECO:0000313" key="12">
    <source>
        <dbReference type="Proteomes" id="UP001515480"/>
    </source>
</evidence>
<organism evidence="11 12">
    <name type="scientific">Prymnesium parvum</name>
    <name type="common">Toxic golden alga</name>
    <dbReference type="NCBI Taxonomy" id="97485"/>
    <lineage>
        <taxon>Eukaryota</taxon>
        <taxon>Haptista</taxon>
        <taxon>Haptophyta</taxon>
        <taxon>Prymnesiophyceae</taxon>
        <taxon>Prymnesiales</taxon>
        <taxon>Prymnesiaceae</taxon>
        <taxon>Prymnesium</taxon>
    </lineage>
</organism>
<dbReference type="PANTHER" id="PTHR43394">
    <property type="entry name" value="ATP-DEPENDENT PERMEASE MDL1, MITOCHONDRIAL"/>
    <property type="match status" value="1"/>
</dbReference>
<keyword evidence="3 8" id="KW-0812">Transmembrane</keyword>
<evidence type="ECO:0000259" key="9">
    <source>
        <dbReference type="PROSITE" id="PS50893"/>
    </source>
</evidence>
<feature type="transmembrane region" description="Helical" evidence="8">
    <location>
        <begin position="158"/>
        <end position="178"/>
    </location>
</feature>
<feature type="domain" description="ABC transmembrane type-1" evidence="10">
    <location>
        <begin position="38"/>
        <end position="297"/>
    </location>
</feature>
<feature type="transmembrane region" description="Helical" evidence="8">
    <location>
        <begin position="260"/>
        <end position="283"/>
    </location>
</feature>
<dbReference type="Pfam" id="PF00664">
    <property type="entry name" value="ABC_membrane"/>
    <property type="match status" value="1"/>
</dbReference>
<evidence type="ECO:0000256" key="7">
    <source>
        <dbReference type="ARBA" id="ARBA00023136"/>
    </source>
</evidence>
<accession>A0AB34IEZ2</accession>
<keyword evidence="7 8" id="KW-0472">Membrane</keyword>
<dbReference type="CDD" id="cd18578">
    <property type="entry name" value="ABC_6TM_Pgp_ABCB1_D2_like"/>
    <property type="match status" value="1"/>
</dbReference>
<sequence>MVSSLVGEEDTVDAPKALPSNATKRLLALTPGDKPLYILGGVCAVITGVVKGLFGLFMIKSISTMQTNNPDEIRKHAVPWALMFLLIGVLNNVVEFIGQNALGRAGEHLTKNLRYKLLSILLRQEIGYFDEENNSVGELSEFLGEKVTFVQGIMGEKIGSIAQIQAMLVTCIIVMFTAGDWRMALVVLGFFPIMTVAMALALAAMMGDTSSPADGSANGERTAGSVIGEVVTGIRTVASFNAEVRFFNDFSLKADSARDLAIGSTFMGGITTGLAFGLIYVIMGVQLLYGLWLASVGAFGGHDPLAIVDGCRDPVPNYIDGVLIPMVSLQMVMMQMSLVINLATDASAANSAAVELFERLDRKSKRDPLSEDGEMLPEVRGHLECKDVHFAYPTRPAFLICKGYNLKIAAGQVCAFAGPSGSGKSTMIALLQRFYDPVAGQVLLDGYNITSLNLAWLRQQLGLVGQEPVLFNGTVAENIANGKVGGATQEEVEWAARAANAHDFITGGLAHGYDTQVGLRGSMLSGGQKQRVAIARALVRKPAVMLLDEATSALDNESEHVVQAALDELTTKHKRTTIMIAHRLSTIRKADKIAVVSNGVVKEEGTHEELLKLGASGIYYGLVKASQD</sequence>
<proteinExistence type="inferred from homology"/>
<keyword evidence="4" id="KW-0547">Nucleotide-binding</keyword>
<evidence type="ECO:0000256" key="3">
    <source>
        <dbReference type="ARBA" id="ARBA00022692"/>
    </source>
</evidence>
<dbReference type="SMART" id="SM00382">
    <property type="entry name" value="AAA"/>
    <property type="match status" value="1"/>
</dbReference>
<dbReference type="AlphaFoldDB" id="A0AB34IEZ2"/>
<keyword evidence="5" id="KW-0067">ATP-binding</keyword>
<dbReference type="Gene3D" id="1.20.1560.10">
    <property type="entry name" value="ABC transporter type 1, transmembrane domain"/>
    <property type="match status" value="2"/>
</dbReference>
<dbReference type="PANTHER" id="PTHR43394:SF18">
    <property type="entry name" value="ABC TRANSPORTER B FAMILY MEMBER 11-LIKE"/>
    <property type="match status" value="1"/>
</dbReference>
<dbReference type="InterPro" id="IPR011527">
    <property type="entry name" value="ABC1_TM_dom"/>
</dbReference>
<gene>
    <name evidence="11" type="ORF">AB1Y20_014433</name>
</gene>
<dbReference type="GO" id="GO:0005524">
    <property type="term" value="F:ATP binding"/>
    <property type="evidence" value="ECO:0007669"/>
    <property type="project" value="UniProtKB-KW"/>
</dbReference>
<feature type="transmembrane region" description="Helical" evidence="8">
    <location>
        <begin position="80"/>
        <end position="98"/>
    </location>
</feature>
<dbReference type="Proteomes" id="UP001515480">
    <property type="component" value="Unassembled WGS sequence"/>
</dbReference>
<dbReference type="SUPFAM" id="SSF52540">
    <property type="entry name" value="P-loop containing nucleoside triphosphate hydrolases"/>
    <property type="match status" value="1"/>
</dbReference>
<dbReference type="InterPro" id="IPR039421">
    <property type="entry name" value="Type_1_exporter"/>
</dbReference>
<dbReference type="FunFam" id="3.40.50.300:FF:000251">
    <property type="entry name" value="ABC transporter B family member 19"/>
    <property type="match status" value="1"/>
</dbReference>
<feature type="transmembrane region" description="Helical" evidence="8">
    <location>
        <begin position="185"/>
        <end position="206"/>
    </location>
</feature>
<evidence type="ECO:0000256" key="4">
    <source>
        <dbReference type="ARBA" id="ARBA00022741"/>
    </source>
</evidence>
<dbReference type="InterPro" id="IPR003439">
    <property type="entry name" value="ABC_transporter-like_ATP-bd"/>
</dbReference>
<evidence type="ECO:0008006" key="13">
    <source>
        <dbReference type="Google" id="ProtNLM"/>
    </source>
</evidence>
<name>A0AB34IEZ2_PRYPA</name>
<evidence type="ECO:0000256" key="2">
    <source>
        <dbReference type="ARBA" id="ARBA00007577"/>
    </source>
</evidence>
<dbReference type="EMBL" id="JBGBPQ010000028">
    <property type="protein sequence ID" value="KAL1496847.1"/>
    <property type="molecule type" value="Genomic_DNA"/>
</dbReference>
<evidence type="ECO:0000256" key="6">
    <source>
        <dbReference type="ARBA" id="ARBA00022989"/>
    </source>
</evidence>
<dbReference type="InterPro" id="IPR027417">
    <property type="entry name" value="P-loop_NTPase"/>
</dbReference>
<keyword evidence="6 8" id="KW-1133">Transmembrane helix</keyword>
<dbReference type="CDD" id="cd03249">
    <property type="entry name" value="ABC_MTABC3_MDL1_MDL2"/>
    <property type="match status" value="1"/>
</dbReference>
<dbReference type="GO" id="GO:0015421">
    <property type="term" value="F:ABC-type oligopeptide transporter activity"/>
    <property type="evidence" value="ECO:0007669"/>
    <property type="project" value="TreeGrafter"/>
</dbReference>
<dbReference type="PROSITE" id="PS50929">
    <property type="entry name" value="ABC_TM1F"/>
    <property type="match status" value="1"/>
</dbReference>
<feature type="transmembrane region" description="Helical" evidence="8">
    <location>
        <begin position="36"/>
        <end position="59"/>
    </location>
</feature>
<dbReference type="InterPro" id="IPR017871">
    <property type="entry name" value="ABC_transporter-like_CS"/>
</dbReference>
<evidence type="ECO:0000313" key="11">
    <source>
        <dbReference type="EMBL" id="KAL1496847.1"/>
    </source>
</evidence>
<evidence type="ECO:0000259" key="10">
    <source>
        <dbReference type="PROSITE" id="PS50929"/>
    </source>
</evidence>
<dbReference type="InterPro" id="IPR036640">
    <property type="entry name" value="ABC1_TM_sf"/>
</dbReference>
<protein>
    <recommendedName>
        <fullName evidence="13">ABC transporter</fullName>
    </recommendedName>
</protein>
<dbReference type="GO" id="GO:0005743">
    <property type="term" value="C:mitochondrial inner membrane"/>
    <property type="evidence" value="ECO:0007669"/>
    <property type="project" value="TreeGrafter"/>
</dbReference>
<evidence type="ECO:0000256" key="8">
    <source>
        <dbReference type="SAM" id="Phobius"/>
    </source>
</evidence>
<dbReference type="Gene3D" id="3.40.50.300">
    <property type="entry name" value="P-loop containing nucleotide triphosphate hydrolases"/>
    <property type="match status" value="1"/>
</dbReference>
<reference evidence="11 12" key="1">
    <citation type="journal article" date="2024" name="Science">
        <title>Giant polyketide synthase enzymes in the biosynthesis of giant marine polyether toxins.</title>
        <authorList>
            <person name="Fallon T.R."/>
            <person name="Shende V.V."/>
            <person name="Wierzbicki I.H."/>
            <person name="Pendleton A.L."/>
            <person name="Watervoot N.F."/>
            <person name="Auber R.P."/>
            <person name="Gonzalez D.J."/>
            <person name="Wisecaver J.H."/>
            <person name="Moore B.S."/>
        </authorList>
    </citation>
    <scope>NUCLEOTIDE SEQUENCE [LARGE SCALE GENOMIC DNA]</scope>
    <source>
        <strain evidence="11 12">12B1</strain>
    </source>
</reference>
<dbReference type="Pfam" id="PF00005">
    <property type="entry name" value="ABC_tran"/>
    <property type="match status" value="1"/>
</dbReference>
<dbReference type="PROSITE" id="PS00211">
    <property type="entry name" value="ABC_TRANSPORTER_1"/>
    <property type="match status" value="1"/>
</dbReference>
<dbReference type="InterPro" id="IPR003593">
    <property type="entry name" value="AAA+_ATPase"/>
</dbReference>
<comment type="caution">
    <text evidence="11">The sequence shown here is derived from an EMBL/GenBank/DDBJ whole genome shotgun (WGS) entry which is preliminary data.</text>
</comment>
<comment type="similarity">
    <text evidence="2">Belongs to the ABC transporter superfamily. ABCB family. Multidrug resistance exporter (TC 3.A.1.201) subfamily.</text>
</comment>